<evidence type="ECO:0000313" key="2">
    <source>
        <dbReference type="EMBL" id="KAJ2850839.1"/>
    </source>
</evidence>
<feature type="region of interest" description="Disordered" evidence="1">
    <location>
        <begin position="158"/>
        <end position="237"/>
    </location>
</feature>
<evidence type="ECO:0000313" key="3">
    <source>
        <dbReference type="Proteomes" id="UP001139887"/>
    </source>
</evidence>
<feature type="region of interest" description="Disordered" evidence="1">
    <location>
        <begin position="288"/>
        <end position="315"/>
    </location>
</feature>
<evidence type="ECO:0000256" key="1">
    <source>
        <dbReference type="SAM" id="MobiDB-lite"/>
    </source>
</evidence>
<evidence type="ECO:0008006" key="4">
    <source>
        <dbReference type="Google" id="ProtNLM"/>
    </source>
</evidence>
<dbReference type="OrthoDB" id="21072at2759"/>
<gene>
    <name evidence="2" type="ORF">IWW36_001563</name>
</gene>
<dbReference type="AlphaFoldDB" id="A0A9W8I8V3"/>
<accession>A0A9W8I8V3</accession>
<dbReference type="EMBL" id="JANBUW010000022">
    <property type="protein sequence ID" value="KAJ2850839.1"/>
    <property type="molecule type" value="Genomic_DNA"/>
</dbReference>
<reference evidence="2" key="1">
    <citation type="submission" date="2022-07" db="EMBL/GenBank/DDBJ databases">
        <title>Phylogenomic reconstructions and comparative analyses of Kickxellomycotina fungi.</title>
        <authorList>
            <person name="Reynolds N.K."/>
            <person name="Stajich J.E."/>
            <person name="Barry K."/>
            <person name="Grigoriev I.V."/>
            <person name="Crous P."/>
            <person name="Smith M.E."/>
        </authorList>
    </citation>
    <scope>NUCLEOTIDE SEQUENCE</scope>
    <source>
        <strain evidence="2">NRRL 1566</strain>
    </source>
</reference>
<proteinExistence type="predicted"/>
<name>A0A9W8I8V3_9FUNG</name>
<feature type="compositionally biased region" description="Polar residues" evidence="1">
    <location>
        <begin position="215"/>
        <end position="237"/>
    </location>
</feature>
<keyword evidence="3" id="KW-1185">Reference proteome</keyword>
<dbReference type="Proteomes" id="UP001139887">
    <property type="component" value="Unassembled WGS sequence"/>
</dbReference>
<organism evidence="2 3">
    <name type="scientific">Coemansia brasiliensis</name>
    <dbReference type="NCBI Taxonomy" id="2650707"/>
    <lineage>
        <taxon>Eukaryota</taxon>
        <taxon>Fungi</taxon>
        <taxon>Fungi incertae sedis</taxon>
        <taxon>Zoopagomycota</taxon>
        <taxon>Kickxellomycotina</taxon>
        <taxon>Kickxellomycetes</taxon>
        <taxon>Kickxellales</taxon>
        <taxon>Kickxellaceae</taxon>
        <taxon>Coemansia</taxon>
    </lineage>
</organism>
<protein>
    <recommendedName>
        <fullName evidence="4">Autophagy-related protein 29</fullName>
    </recommendedName>
</protein>
<sequence>MDNQQTVDKRVRLIFRFPYKRPEGFTQPQIQPADPFSVEEQVWRCLLSLPGPDQPQDILAELEQDQVTFDWELLAETLKVPLGKVFEAASSLFHKHMGRPLELGDQGIQLTPAAPLTAEQLLENTDKNSSSSSSNEQPQRVRAQLANDLSESIIVKVPEQAGGRGLSGEVSSHSLDHPANSQDFERTGLRSVESLGNNEHETQAPESPAVELSIATPNNNSSSQHLEDSQSISEVEQPTEVQLLGHESAQANDIMRESMLADAIGSRFLPSTRVARASPQTRVLQQHIQRQHTAKERRLSASSASSSSFSDLSNSSLTESAMQDALISEGMNASTAMSSLLGSRMFPWSKKRR</sequence>
<feature type="compositionally biased region" description="Low complexity" evidence="1">
    <location>
        <begin position="300"/>
        <end position="315"/>
    </location>
</feature>
<comment type="caution">
    <text evidence="2">The sequence shown here is derived from an EMBL/GenBank/DDBJ whole genome shotgun (WGS) entry which is preliminary data.</text>
</comment>